<evidence type="ECO:0000313" key="2">
    <source>
        <dbReference type="Proteomes" id="UP000030146"/>
    </source>
</evidence>
<dbReference type="Proteomes" id="UP000030146">
    <property type="component" value="Unassembled WGS sequence"/>
</dbReference>
<dbReference type="InterPro" id="IPR046138">
    <property type="entry name" value="DUF6140"/>
</dbReference>
<dbReference type="AlphaFoldDB" id="A0A0A2E9N8"/>
<accession>A0A0A2E9N8</accession>
<reference evidence="1 2" key="1">
    <citation type="submission" date="2014-08" db="EMBL/GenBank/DDBJ databases">
        <title>Porphyromonas gulae strain:COT-052_OH3439 Genome sequencing.</title>
        <authorList>
            <person name="Wallis C."/>
            <person name="Deusch O."/>
            <person name="O'Flynn C."/>
            <person name="Davis I."/>
            <person name="Jospin G."/>
            <person name="Darling A.E."/>
            <person name="Coil D.A."/>
            <person name="Alexiev A."/>
            <person name="Horsfall A."/>
            <person name="Kirkwood N."/>
            <person name="Harris S."/>
            <person name="Eisen J.A."/>
        </authorList>
    </citation>
    <scope>NUCLEOTIDE SEQUENCE [LARGE SCALE GENOMIC DNA]</scope>
    <source>
        <strain evidence="2">COT-052 OH3439</strain>
    </source>
</reference>
<protein>
    <submittedName>
        <fullName evidence="1">Uncharacterized protein</fullName>
    </submittedName>
</protein>
<evidence type="ECO:0000313" key="1">
    <source>
        <dbReference type="EMBL" id="KGN84194.1"/>
    </source>
</evidence>
<proteinExistence type="predicted"/>
<dbReference type="RefSeq" id="WP_039426788.1">
    <property type="nucleotide sequence ID" value="NZ_JRAK01000153.1"/>
</dbReference>
<dbReference type="EMBL" id="JRAK01000153">
    <property type="protein sequence ID" value="KGN84194.1"/>
    <property type="molecule type" value="Genomic_DNA"/>
</dbReference>
<name>A0A0A2E9N8_9PORP</name>
<dbReference type="Pfam" id="PF19637">
    <property type="entry name" value="DUF6140"/>
    <property type="match status" value="1"/>
</dbReference>
<comment type="caution">
    <text evidence="1">The sequence shown here is derived from an EMBL/GenBank/DDBJ whole genome shotgun (WGS) entry which is preliminary data.</text>
</comment>
<gene>
    <name evidence="1" type="ORF">HR15_11575</name>
</gene>
<sequence length="75" mass="8423">MPLYRITVRRRKNSNGILLEAGMSVEVLSKYFYNPLTTNGGQMVADAFMRIYGVDLKRAGALNTVDLDVELINNN</sequence>
<keyword evidence="2" id="KW-1185">Reference proteome</keyword>
<organism evidence="1 2">
    <name type="scientific">Porphyromonas gulae</name>
    <dbReference type="NCBI Taxonomy" id="111105"/>
    <lineage>
        <taxon>Bacteria</taxon>
        <taxon>Pseudomonadati</taxon>
        <taxon>Bacteroidota</taxon>
        <taxon>Bacteroidia</taxon>
        <taxon>Bacteroidales</taxon>
        <taxon>Porphyromonadaceae</taxon>
        <taxon>Porphyromonas</taxon>
    </lineage>
</organism>